<dbReference type="AlphaFoldDB" id="A0AAW8FTU4"/>
<reference evidence="1" key="1">
    <citation type="submission" date="2023-07" db="EMBL/GenBank/DDBJ databases">
        <title>Comparative genomics of wheat-associated soil bacteria to identify genetic determinants of phenazine resistance.</title>
        <authorList>
            <person name="Mouncey N."/>
        </authorList>
    </citation>
    <scope>NUCLEOTIDE SEQUENCE</scope>
    <source>
        <strain evidence="1">V4I22</strain>
    </source>
</reference>
<organism evidence="1 2">
    <name type="scientific">Streptomyces canus</name>
    <dbReference type="NCBI Taxonomy" id="58343"/>
    <lineage>
        <taxon>Bacteria</taxon>
        <taxon>Bacillati</taxon>
        <taxon>Actinomycetota</taxon>
        <taxon>Actinomycetes</taxon>
        <taxon>Kitasatosporales</taxon>
        <taxon>Streptomycetaceae</taxon>
        <taxon>Streptomyces</taxon>
        <taxon>Streptomyces aurantiacus group</taxon>
    </lineage>
</organism>
<comment type="caution">
    <text evidence="1">The sequence shown here is derived from an EMBL/GenBank/DDBJ whole genome shotgun (WGS) entry which is preliminary data.</text>
</comment>
<dbReference type="EMBL" id="JAUSZV010000005">
    <property type="protein sequence ID" value="MDQ0913354.1"/>
    <property type="molecule type" value="Genomic_DNA"/>
</dbReference>
<proteinExistence type="predicted"/>
<evidence type="ECO:0000313" key="2">
    <source>
        <dbReference type="Proteomes" id="UP001234216"/>
    </source>
</evidence>
<accession>A0AAW8FTU4</accession>
<gene>
    <name evidence="1" type="ORF">QFZ22_009339</name>
</gene>
<evidence type="ECO:0000313" key="1">
    <source>
        <dbReference type="EMBL" id="MDQ0913354.1"/>
    </source>
</evidence>
<sequence>MTAAAYGRTAFYKDLEPGKSVEGADSVGREAAEEEITASVKRLANAGEAV</sequence>
<dbReference type="Proteomes" id="UP001234216">
    <property type="component" value="Unassembled WGS sequence"/>
</dbReference>
<name>A0AAW8FTU4_9ACTN</name>
<protein>
    <submittedName>
        <fullName evidence="1">Inorganic pyrophosphatase</fullName>
    </submittedName>
</protein>